<gene>
    <name evidence="1" type="ORF">MENTE1834_LOCUS13740</name>
</gene>
<dbReference type="EMBL" id="CAVMJV010000014">
    <property type="protein sequence ID" value="CAK5051915.1"/>
    <property type="molecule type" value="Genomic_DNA"/>
</dbReference>
<proteinExistence type="predicted"/>
<reference evidence="1" key="1">
    <citation type="submission" date="2023-11" db="EMBL/GenBank/DDBJ databases">
        <authorList>
            <person name="Poullet M."/>
        </authorList>
    </citation>
    <scope>NUCLEOTIDE SEQUENCE</scope>
    <source>
        <strain evidence="1">E1834</strain>
    </source>
</reference>
<evidence type="ECO:0000313" key="1">
    <source>
        <dbReference type="EMBL" id="CAK5051915.1"/>
    </source>
</evidence>
<keyword evidence="2" id="KW-1185">Reference proteome</keyword>
<dbReference type="Proteomes" id="UP001497535">
    <property type="component" value="Unassembled WGS sequence"/>
</dbReference>
<name>A0ACB0YLT3_MELEN</name>
<comment type="caution">
    <text evidence="1">The sequence shown here is derived from an EMBL/GenBank/DDBJ whole genome shotgun (WGS) entry which is preliminary data.</text>
</comment>
<sequence length="112" mass="12284">MQFSKLFNYRPLLQNARKSFATSSSRQQEIRRVTLIPGDGIGPEISAAVQQIFAAAKTPIEWDPVDVTPVRGKDGVYSIPSKCIELMHVNKVGLKGPLETPIGKGHRSLNLA</sequence>
<accession>A0ACB0YLT3</accession>
<evidence type="ECO:0000313" key="2">
    <source>
        <dbReference type="Proteomes" id="UP001497535"/>
    </source>
</evidence>
<protein>
    <submittedName>
        <fullName evidence="1">Uncharacterized protein</fullName>
    </submittedName>
</protein>
<organism evidence="1 2">
    <name type="scientific">Meloidogyne enterolobii</name>
    <name type="common">Root-knot nematode worm</name>
    <name type="synonym">Meloidogyne mayaguensis</name>
    <dbReference type="NCBI Taxonomy" id="390850"/>
    <lineage>
        <taxon>Eukaryota</taxon>
        <taxon>Metazoa</taxon>
        <taxon>Ecdysozoa</taxon>
        <taxon>Nematoda</taxon>
        <taxon>Chromadorea</taxon>
        <taxon>Rhabditida</taxon>
        <taxon>Tylenchina</taxon>
        <taxon>Tylenchomorpha</taxon>
        <taxon>Tylenchoidea</taxon>
        <taxon>Meloidogynidae</taxon>
        <taxon>Meloidogyninae</taxon>
        <taxon>Meloidogyne</taxon>
    </lineage>
</organism>